<evidence type="ECO:0000313" key="2">
    <source>
        <dbReference type="EMBL" id="VDM13310.1"/>
    </source>
</evidence>
<feature type="domain" description="DUF5641" evidence="1">
    <location>
        <begin position="27"/>
        <end position="122"/>
    </location>
</feature>
<accession>A0A3P7DTF4</accession>
<sequence>MLINKEDELDEFIPYKLNSQEKLIQYWSNTLKDLDTFWGIWKDEYLNSLKKRNREHSSLRDLIRRAPHEGEILLVNEPEALRCMWKLVKMKEIKRGKDGEVRSVSIELPQGKILNKPVNMLYSLEIKGEENLDSQPTVFDKSIQNVDEQESIVRRTRNAINRHNQTKIPNYP</sequence>
<dbReference type="InterPro" id="IPR040676">
    <property type="entry name" value="DUF5641"/>
</dbReference>
<proteinExistence type="predicted"/>
<organism evidence="2 3">
    <name type="scientific">Wuchereria bancrofti</name>
    <dbReference type="NCBI Taxonomy" id="6293"/>
    <lineage>
        <taxon>Eukaryota</taxon>
        <taxon>Metazoa</taxon>
        <taxon>Ecdysozoa</taxon>
        <taxon>Nematoda</taxon>
        <taxon>Chromadorea</taxon>
        <taxon>Rhabditida</taxon>
        <taxon>Spirurina</taxon>
        <taxon>Spiruromorpha</taxon>
        <taxon>Filarioidea</taxon>
        <taxon>Onchocercidae</taxon>
        <taxon>Wuchereria</taxon>
    </lineage>
</organism>
<evidence type="ECO:0000259" key="1">
    <source>
        <dbReference type="Pfam" id="PF18701"/>
    </source>
</evidence>
<dbReference type="Pfam" id="PF18701">
    <property type="entry name" value="DUF5641"/>
    <property type="match status" value="1"/>
</dbReference>
<name>A0A3P7DTF4_WUCBA</name>
<dbReference type="Proteomes" id="UP000270924">
    <property type="component" value="Unassembled WGS sequence"/>
</dbReference>
<protein>
    <recommendedName>
        <fullName evidence="1">DUF5641 domain-containing protein</fullName>
    </recommendedName>
</protein>
<dbReference type="InParanoid" id="A0A3P7DTF4"/>
<dbReference type="OrthoDB" id="5853746at2759"/>
<reference evidence="2 3" key="1">
    <citation type="submission" date="2018-11" db="EMBL/GenBank/DDBJ databases">
        <authorList>
            <consortium name="Pathogen Informatics"/>
        </authorList>
    </citation>
    <scope>NUCLEOTIDE SEQUENCE [LARGE SCALE GENOMIC DNA]</scope>
</reference>
<dbReference type="EMBL" id="UYWW01004157">
    <property type="protein sequence ID" value="VDM13310.1"/>
    <property type="molecule type" value="Genomic_DNA"/>
</dbReference>
<keyword evidence="3" id="KW-1185">Reference proteome</keyword>
<dbReference type="AlphaFoldDB" id="A0A3P7DTF4"/>
<dbReference type="OMA" id="CALTERY"/>
<evidence type="ECO:0000313" key="3">
    <source>
        <dbReference type="Proteomes" id="UP000270924"/>
    </source>
</evidence>
<gene>
    <name evidence="2" type="ORF">WBA_LOCUS6696</name>
</gene>